<keyword evidence="3" id="KW-0408">Iron</keyword>
<dbReference type="EMBL" id="SNVI01000005">
    <property type="protein sequence ID" value="TFE37507.1"/>
    <property type="molecule type" value="Genomic_DNA"/>
</dbReference>
<dbReference type="GeneID" id="97303869"/>
<proteinExistence type="inferred from homology"/>
<evidence type="ECO:0000256" key="2">
    <source>
        <dbReference type="ARBA" id="ARBA00022723"/>
    </source>
</evidence>
<keyword evidence="2" id="KW-0479">Metal-binding</keyword>
<dbReference type="Gene3D" id="1.20.120.50">
    <property type="entry name" value="Hemerythrin-like"/>
    <property type="match status" value="1"/>
</dbReference>
<dbReference type="InterPro" id="IPR035938">
    <property type="entry name" value="Hemerythrin-like_sf"/>
</dbReference>
<sequence>MLHANDEPIPAIMEKLSHHVESHFALEARLMKQYAFPARECHIEEHENVLASVREVSVLVAA</sequence>
<evidence type="ECO:0008006" key="6">
    <source>
        <dbReference type="Google" id="ProtNLM"/>
    </source>
</evidence>
<comment type="similarity">
    <text evidence="1">Belongs to the hemerythrin family.</text>
</comment>
<reference evidence="4 5" key="1">
    <citation type="submission" date="2019-03" db="EMBL/GenBank/DDBJ databases">
        <title>Complete Genome Sequence of Paraburkholderia dipogonis ICMP 19430T, a Nitrogen-fixing Symbiont of the South African Invasive Legume Dipogon lignosus in New Zealand.</title>
        <authorList>
            <person name="De Meyer S.E."/>
        </authorList>
    </citation>
    <scope>NUCLEOTIDE SEQUENCE [LARGE SCALE GENOMIC DNA]</scope>
    <source>
        <strain evidence="4 5">ICMP 19430</strain>
    </source>
</reference>
<dbReference type="SUPFAM" id="SSF47188">
    <property type="entry name" value="Hemerythrin-like"/>
    <property type="match status" value="1"/>
</dbReference>
<evidence type="ECO:0000256" key="3">
    <source>
        <dbReference type="ARBA" id="ARBA00023004"/>
    </source>
</evidence>
<protein>
    <recommendedName>
        <fullName evidence="6">Hemerythrin-like domain-containing protein</fullName>
    </recommendedName>
</protein>
<evidence type="ECO:0000256" key="1">
    <source>
        <dbReference type="ARBA" id="ARBA00010587"/>
    </source>
</evidence>
<accession>A0A4Y8MJ88</accession>
<comment type="caution">
    <text evidence="4">The sequence shown here is derived from an EMBL/GenBank/DDBJ whole genome shotgun (WGS) entry which is preliminary data.</text>
</comment>
<dbReference type="RefSeq" id="WP_134466033.1">
    <property type="nucleotide sequence ID" value="NZ_JBHMFL010000057.1"/>
</dbReference>
<evidence type="ECO:0000313" key="5">
    <source>
        <dbReference type="Proteomes" id="UP000297385"/>
    </source>
</evidence>
<dbReference type="Proteomes" id="UP000297385">
    <property type="component" value="Unassembled WGS sequence"/>
</dbReference>
<name>A0A4Y8MJ88_9BURK</name>
<organism evidence="4 5">
    <name type="scientific">Paraburkholderia dipogonis</name>
    <dbReference type="NCBI Taxonomy" id="1211383"/>
    <lineage>
        <taxon>Bacteria</taxon>
        <taxon>Pseudomonadati</taxon>
        <taxon>Pseudomonadota</taxon>
        <taxon>Betaproteobacteria</taxon>
        <taxon>Burkholderiales</taxon>
        <taxon>Burkholderiaceae</taxon>
        <taxon>Paraburkholderia</taxon>
    </lineage>
</organism>
<gene>
    <name evidence="4" type="ORF">E2553_39385</name>
</gene>
<dbReference type="AlphaFoldDB" id="A0A4Y8MJ88"/>
<evidence type="ECO:0000313" key="4">
    <source>
        <dbReference type="EMBL" id="TFE37507.1"/>
    </source>
</evidence>
<dbReference type="GO" id="GO:0046872">
    <property type="term" value="F:metal ion binding"/>
    <property type="evidence" value="ECO:0007669"/>
    <property type="project" value="UniProtKB-KW"/>
</dbReference>